<evidence type="ECO:0000313" key="4">
    <source>
        <dbReference type="EMBL" id="SOE18884.1"/>
    </source>
</evidence>
<dbReference type="EMBL" id="OCPC01000006">
    <property type="protein sequence ID" value="SOE18884.1"/>
    <property type="molecule type" value="Genomic_DNA"/>
</dbReference>
<dbReference type="PANTHER" id="PTHR10204:SF34">
    <property type="entry name" value="NAD(P)H DEHYDROGENASE [QUINONE] 1 ISOFORM 1"/>
    <property type="match status" value="1"/>
</dbReference>
<dbReference type="InterPro" id="IPR051545">
    <property type="entry name" value="NAD(P)H_dehydrogenase_qn"/>
</dbReference>
<name>A0A286IHP1_9HYPH</name>
<organism evidence="4 5">
    <name type="scientific">Hoeflea halophila</name>
    <dbReference type="NCBI Taxonomy" id="714899"/>
    <lineage>
        <taxon>Bacteria</taxon>
        <taxon>Pseudomonadati</taxon>
        <taxon>Pseudomonadota</taxon>
        <taxon>Alphaproteobacteria</taxon>
        <taxon>Hyphomicrobiales</taxon>
        <taxon>Rhizobiaceae</taxon>
        <taxon>Hoeflea</taxon>
    </lineage>
</organism>
<dbReference type="InterPro" id="IPR003680">
    <property type="entry name" value="Flavodoxin_fold"/>
</dbReference>
<dbReference type="Gene3D" id="3.40.50.360">
    <property type="match status" value="1"/>
</dbReference>
<evidence type="ECO:0000256" key="2">
    <source>
        <dbReference type="ARBA" id="ARBA00023002"/>
    </source>
</evidence>
<dbReference type="Proteomes" id="UP000219465">
    <property type="component" value="Unassembled WGS sequence"/>
</dbReference>
<evidence type="ECO:0000256" key="1">
    <source>
        <dbReference type="ARBA" id="ARBA00006252"/>
    </source>
</evidence>
<protein>
    <submittedName>
        <fullName evidence="4">Putative NADPH-quinone reductase</fullName>
    </submittedName>
</protein>
<dbReference type="SUPFAM" id="SSF52218">
    <property type="entry name" value="Flavoproteins"/>
    <property type="match status" value="1"/>
</dbReference>
<evidence type="ECO:0000259" key="3">
    <source>
        <dbReference type="Pfam" id="PF02525"/>
    </source>
</evidence>
<reference evidence="5" key="1">
    <citation type="submission" date="2017-08" db="EMBL/GenBank/DDBJ databases">
        <authorList>
            <person name="Varghese N."/>
            <person name="Submissions S."/>
        </authorList>
    </citation>
    <scope>NUCLEOTIDE SEQUENCE [LARGE SCALE GENOMIC DNA]</scope>
    <source>
        <strain evidence="5">KCTC 23107</strain>
    </source>
</reference>
<accession>A0A286IHP1</accession>
<evidence type="ECO:0000313" key="5">
    <source>
        <dbReference type="Proteomes" id="UP000219465"/>
    </source>
</evidence>
<gene>
    <name evidence="4" type="ORF">SAMN05877838_3829</name>
</gene>
<feature type="domain" description="Flavodoxin-like fold" evidence="3">
    <location>
        <begin position="1"/>
        <end position="192"/>
    </location>
</feature>
<dbReference type="AlphaFoldDB" id="A0A286IHP1"/>
<dbReference type="GO" id="GO:0005829">
    <property type="term" value="C:cytosol"/>
    <property type="evidence" value="ECO:0007669"/>
    <property type="project" value="TreeGrafter"/>
</dbReference>
<dbReference type="RefSeq" id="WP_097109338.1">
    <property type="nucleotide sequence ID" value="NZ_OCPC01000006.1"/>
</dbReference>
<proteinExistence type="inferred from homology"/>
<dbReference type="InterPro" id="IPR029039">
    <property type="entry name" value="Flavoprotein-like_sf"/>
</dbReference>
<dbReference type="Pfam" id="PF02525">
    <property type="entry name" value="Flavodoxin_2"/>
    <property type="match status" value="1"/>
</dbReference>
<keyword evidence="5" id="KW-1185">Reference proteome</keyword>
<dbReference type="PANTHER" id="PTHR10204">
    <property type="entry name" value="NAD P H OXIDOREDUCTASE-RELATED"/>
    <property type="match status" value="1"/>
</dbReference>
<dbReference type="OrthoDB" id="9798454at2"/>
<dbReference type="GO" id="GO:0003955">
    <property type="term" value="F:NAD(P)H dehydrogenase (quinone) activity"/>
    <property type="evidence" value="ECO:0007669"/>
    <property type="project" value="TreeGrafter"/>
</dbReference>
<sequence>MRILLIYCHPVPESFCAAISDTAVKTLEKTGHEVDLLDLYAEGFDPVMRADERRRYNGMQRTDHPCPDHAERLEAAEGLLFVYPTWWYGLPAMLKGWLDRVWTPELTFQIPDGPGPIKPLMTHINLLGVITTCGAPRWWSYLVAHPGKRTILRGMRALCGKSCKRLFMAHYLMDKSTPESRATYLAAVEKRLARIRG</sequence>
<keyword evidence="2" id="KW-0560">Oxidoreductase</keyword>
<comment type="similarity">
    <text evidence="1">Belongs to the NAD(P)H dehydrogenase (quinone) family.</text>
</comment>